<evidence type="ECO:0000313" key="1">
    <source>
        <dbReference type="EMBL" id="QSQ07712.1"/>
    </source>
</evidence>
<dbReference type="KEGG" id="kme:H0A61_00028"/>
<accession>A0A8A0RIJ1</accession>
<dbReference type="RefSeq" id="WP_206707970.1">
    <property type="nucleotide sequence ID" value="NZ_CP059066.1"/>
</dbReference>
<dbReference type="EMBL" id="CP059066">
    <property type="protein sequence ID" value="QSQ07712.1"/>
    <property type="molecule type" value="Genomic_DNA"/>
</dbReference>
<proteinExistence type="predicted"/>
<organism evidence="1 2">
    <name type="scientific">Koleobacter methoxysyntrophicus</name>
    <dbReference type="NCBI Taxonomy" id="2751313"/>
    <lineage>
        <taxon>Bacteria</taxon>
        <taxon>Bacillati</taxon>
        <taxon>Bacillota</taxon>
        <taxon>Clostridia</taxon>
        <taxon>Koleobacterales</taxon>
        <taxon>Koleobacteraceae</taxon>
        <taxon>Koleobacter</taxon>
    </lineage>
</organism>
<reference evidence="1" key="1">
    <citation type="submission" date="2020-07" db="EMBL/GenBank/DDBJ databases">
        <title>Koleobacter methoxysyntrophicus gen. nov., sp. nov., a novel anaerobic bacterium isolated from deep subsurface oil field and proposal of Koleobacterales ord. nov. in the phylum Firmicutes.</title>
        <authorList>
            <person name="Sakamoto S."/>
            <person name="Tamaki H."/>
        </authorList>
    </citation>
    <scope>NUCLEOTIDE SEQUENCE</scope>
    <source>
        <strain evidence="1">NRmbB1</strain>
    </source>
</reference>
<protein>
    <submittedName>
        <fullName evidence="1">Uncharacterized protein</fullName>
    </submittedName>
</protein>
<name>A0A8A0RIJ1_9FIRM</name>
<dbReference type="AlphaFoldDB" id="A0A8A0RIJ1"/>
<keyword evidence="2" id="KW-1185">Reference proteome</keyword>
<evidence type="ECO:0000313" key="2">
    <source>
        <dbReference type="Proteomes" id="UP000662904"/>
    </source>
</evidence>
<gene>
    <name evidence="1" type="ORF">H0A61_00028</name>
</gene>
<dbReference type="Proteomes" id="UP000662904">
    <property type="component" value="Chromosome"/>
</dbReference>
<sequence>MDEIEAFVQRVKFFLQTRSLLLQGKYKLAEEVYRKLFDILEMGQEPGHLPGDPE</sequence>